<organism evidence="1">
    <name type="scientific">Arion vulgaris</name>
    <dbReference type="NCBI Taxonomy" id="1028688"/>
    <lineage>
        <taxon>Eukaryota</taxon>
        <taxon>Metazoa</taxon>
        <taxon>Spiralia</taxon>
        <taxon>Lophotrochozoa</taxon>
        <taxon>Mollusca</taxon>
        <taxon>Gastropoda</taxon>
        <taxon>Heterobranchia</taxon>
        <taxon>Euthyneura</taxon>
        <taxon>Panpulmonata</taxon>
        <taxon>Eupulmonata</taxon>
        <taxon>Stylommatophora</taxon>
        <taxon>Helicina</taxon>
        <taxon>Arionoidea</taxon>
        <taxon>Arionidae</taxon>
        <taxon>Arion</taxon>
    </lineage>
</organism>
<dbReference type="AlphaFoldDB" id="A0A0B7AVT6"/>
<gene>
    <name evidence="1" type="primary">ORF146593</name>
</gene>
<sequence length="89" mass="10395">FRDTLKNLMKSNWENVDQNRSAWHTLLRHSSSACEAGRTARKEQKHQNRKAVKLPTSATILCPHCTRTSLWNSVKYFLLLSIKLIDRFP</sequence>
<reference evidence="1" key="1">
    <citation type="submission" date="2014-12" db="EMBL/GenBank/DDBJ databases">
        <title>Insight into the proteome of Arion vulgaris.</title>
        <authorList>
            <person name="Aradska J."/>
            <person name="Bulat T."/>
            <person name="Smidak R."/>
            <person name="Sarate P."/>
            <person name="Gangsoo J."/>
            <person name="Sialana F."/>
            <person name="Bilban M."/>
            <person name="Lubec G."/>
        </authorList>
    </citation>
    <scope>NUCLEOTIDE SEQUENCE</scope>
    <source>
        <tissue evidence="1">Skin</tissue>
    </source>
</reference>
<protein>
    <submittedName>
        <fullName evidence="1">Uncharacterized protein</fullName>
    </submittedName>
</protein>
<accession>A0A0B7AVT6</accession>
<name>A0A0B7AVT6_9EUPU</name>
<feature type="non-terminal residue" evidence="1">
    <location>
        <position position="1"/>
    </location>
</feature>
<proteinExistence type="predicted"/>
<evidence type="ECO:0000313" key="1">
    <source>
        <dbReference type="EMBL" id="CEK85139.1"/>
    </source>
</evidence>
<dbReference type="EMBL" id="HACG01038274">
    <property type="protein sequence ID" value="CEK85139.1"/>
    <property type="molecule type" value="Transcribed_RNA"/>
</dbReference>